<reference evidence="1" key="1">
    <citation type="submission" date="2020-10" db="EMBL/GenBank/DDBJ databases">
        <authorList>
            <person name="Kikuchi T."/>
        </authorList>
    </citation>
    <scope>NUCLEOTIDE SEQUENCE</scope>
    <source>
        <strain evidence="1">NKZ352</strain>
    </source>
</reference>
<dbReference type="Proteomes" id="UP000835052">
    <property type="component" value="Unassembled WGS sequence"/>
</dbReference>
<proteinExistence type="predicted"/>
<sequence length="270" mass="30743">MGKELVDTEVLEAANDVELVESTKAKLDSSGFFLTSFDVFFFFRRLLRIFLRKASILRNGNESMNWQGGEAGRRRMIRLPYWRPRRRPPQLFPFTFSVARTPNEGQELLFGGVQTEKRSKSPRKRRMSFPIDKEHALLPFLRKSFLERVSENARKTGVLLAGELEVVELDVKVDVDPKLDRDVEGTASNGGTRLVATTMSMTCWRPAGAEILRRSSRDPLDVDAVTPADLRRIDGDLRRVTRSAIAVAIFVAVDGRSSWRCILSLFHSIW</sequence>
<gene>
    <name evidence="1" type="ORF">CAUJ_LOCUS11598</name>
</gene>
<evidence type="ECO:0000313" key="1">
    <source>
        <dbReference type="EMBL" id="CAD6195679.1"/>
    </source>
</evidence>
<organism evidence="1 2">
    <name type="scientific">Caenorhabditis auriculariae</name>
    <dbReference type="NCBI Taxonomy" id="2777116"/>
    <lineage>
        <taxon>Eukaryota</taxon>
        <taxon>Metazoa</taxon>
        <taxon>Ecdysozoa</taxon>
        <taxon>Nematoda</taxon>
        <taxon>Chromadorea</taxon>
        <taxon>Rhabditida</taxon>
        <taxon>Rhabditina</taxon>
        <taxon>Rhabditomorpha</taxon>
        <taxon>Rhabditoidea</taxon>
        <taxon>Rhabditidae</taxon>
        <taxon>Peloderinae</taxon>
        <taxon>Caenorhabditis</taxon>
    </lineage>
</organism>
<keyword evidence="2" id="KW-1185">Reference proteome</keyword>
<protein>
    <submittedName>
        <fullName evidence="1">Uncharacterized protein</fullName>
    </submittedName>
</protein>
<dbReference type="EMBL" id="CAJGYM010000058">
    <property type="protein sequence ID" value="CAD6195679.1"/>
    <property type="molecule type" value="Genomic_DNA"/>
</dbReference>
<comment type="caution">
    <text evidence="1">The sequence shown here is derived from an EMBL/GenBank/DDBJ whole genome shotgun (WGS) entry which is preliminary data.</text>
</comment>
<dbReference type="AlphaFoldDB" id="A0A8S1HIB4"/>
<evidence type="ECO:0000313" key="2">
    <source>
        <dbReference type="Proteomes" id="UP000835052"/>
    </source>
</evidence>
<name>A0A8S1HIB4_9PELO</name>
<accession>A0A8S1HIB4</accession>